<dbReference type="EMBL" id="CADCVF010000066">
    <property type="protein sequence ID" value="CAA9464405.1"/>
    <property type="molecule type" value="Genomic_DNA"/>
</dbReference>
<dbReference type="GO" id="GO:0003727">
    <property type="term" value="F:single-stranded RNA binding"/>
    <property type="evidence" value="ECO:0007669"/>
    <property type="project" value="TreeGrafter"/>
</dbReference>
<feature type="binding site" evidence="6">
    <location>
        <position position="149"/>
    </location>
    <ligand>
        <name>Mg(2+)</name>
        <dbReference type="ChEBI" id="CHEBI:18420"/>
    </ligand>
</feature>
<keyword evidence="2 6" id="KW-0963">Cytoplasm</keyword>
<comment type="subcellular location">
    <subcellularLocation>
        <location evidence="1 6">Cytoplasm</location>
    </subcellularLocation>
</comment>
<keyword evidence="5 6" id="KW-0378">Hydrolase</keyword>
<keyword evidence="4 6" id="KW-0255">Endonuclease</keyword>
<dbReference type="InterPro" id="IPR007581">
    <property type="entry name" value="Endonuclease-V"/>
</dbReference>
<evidence type="ECO:0000256" key="6">
    <source>
        <dbReference type="HAMAP-Rule" id="MF_00801"/>
    </source>
</evidence>
<comment type="similarity">
    <text evidence="6">Belongs to the endonuclease V family.</text>
</comment>
<evidence type="ECO:0000256" key="2">
    <source>
        <dbReference type="ARBA" id="ARBA00022490"/>
    </source>
</evidence>
<sequence>MEPFPPPDSIGRDGLFRGFLRTVYRNFRVDHTFVNVGEMKVDELHGFDLSAPEARRLQQELASRVIAGPALDLSGVRHVAGADVSTQADMAYATVVVLEFPGLTLVEVRGFEAPLRFPYVPGLLSFREVPHVLGALEKVETEVDALILDAHGLAHPRRMGLATHLGLLLDVPTIGCAKSRLVGDFEEPGVEKGSVADLVHRGETVGRVVRTREGVSSVYVSVGNGIDLKSSVELVLACCTKYRLPESTRQAHNAANRLRRGEEPGGSMQLQ</sequence>
<dbReference type="AlphaFoldDB" id="A0A6J4R547"/>
<evidence type="ECO:0000256" key="7">
    <source>
        <dbReference type="SAM" id="MobiDB-lite"/>
    </source>
</evidence>
<dbReference type="PANTHER" id="PTHR28511:SF1">
    <property type="entry name" value="ENDONUCLEASE V"/>
    <property type="match status" value="1"/>
</dbReference>
<keyword evidence="6" id="KW-0479">Metal-binding</keyword>
<keyword evidence="6" id="KW-0227">DNA damage</keyword>
<evidence type="ECO:0000256" key="4">
    <source>
        <dbReference type="ARBA" id="ARBA00022759"/>
    </source>
</evidence>
<dbReference type="GO" id="GO:0005737">
    <property type="term" value="C:cytoplasm"/>
    <property type="evidence" value="ECO:0007669"/>
    <property type="project" value="UniProtKB-SubCell"/>
</dbReference>
<dbReference type="HAMAP" id="MF_00801">
    <property type="entry name" value="Endonuclease_5"/>
    <property type="match status" value="1"/>
</dbReference>
<keyword evidence="3 6" id="KW-0540">Nuclease</keyword>
<keyword evidence="6" id="KW-0460">Magnesium</keyword>
<evidence type="ECO:0000313" key="8">
    <source>
        <dbReference type="EMBL" id="CAA9464405.1"/>
    </source>
</evidence>
<evidence type="ECO:0000256" key="1">
    <source>
        <dbReference type="ARBA" id="ARBA00004496"/>
    </source>
</evidence>
<feature type="region of interest" description="Disordered" evidence="7">
    <location>
        <begin position="249"/>
        <end position="271"/>
    </location>
</feature>
<dbReference type="EC" id="3.1.21.7" evidence="6"/>
<accession>A0A6J4R547</accession>
<evidence type="ECO:0000256" key="5">
    <source>
        <dbReference type="ARBA" id="ARBA00022801"/>
    </source>
</evidence>
<keyword evidence="6" id="KW-0234">DNA repair</keyword>
<proteinExistence type="inferred from homology"/>
<gene>
    <name evidence="6" type="primary">nfi</name>
    <name evidence="8" type="ORF">AVDCRST_MAG58-3087</name>
</gene>
<dbReference type="CDD" id="cd06559">
    <property type="entry name" value="Endonuclease_V"/>
    <property type="match status" value="1"/>
</dbReference>
<dbReference type="Gene3D" id="3.30.2170.10">
    <property type="entry name" value="archaeoglobus fulgidus dsm 4304 superfamily"/>
    <property type="match status" value="1"/>
</dbReference>
<dbReference type="Pfam" id="PF04493">
    <property type="entry name" value="Endonuclease_5"/>
    <property type="match status" value="1"/>
</dbReference>
<dbReference type="GO" id="GO:0043737">
    <property type="term" value="F:deoxyribonuclease V activity"/>
    <property type="evidence" value="ECO:0007669"/>
    <property type="project" value="UniProtKB-UniRule"/>
</dbReference>
<dbReference type="NCBIfam" id="NF008629">
    <property type="entry name" value="PRK11617.1"/>
    <property type="match status" value="1"/>
</dbReference>
<comment type="catalytic activity">
    <reaction evidence="6">
        <text>Endonucleolytic cleavage at apurinic or apyrimidinic sites to products with a 5'-phosphate.</text>
        <dbReference type="EC" id="3.1.21.7"/>
    </reaction>
</comment>
<feature type="site" description="Interaction with target DNA" evidence="6">
    <location>
        <position position="119"/>
    </location>
</feature>
<reference evidence="8" key="1">
    <citation type="submission" date="2020-02" db="EMBL/GenBank/DDBJ databases">
        <authorList>
            <person name="Meier V. D."/>
        </authorList>
    </citation>
    <scope>NUCLEOTIDE SEQUENCE</scope>
    <source>
        <strain evidence="8">AVDCRST_MAG58</strain>
    </source>
</reference>
<dbReference type="PANTHER" id="PTHR28511">
    <property type="entry name" value="ENDONUCLEASE V"/>
    <property type="match status" value="1"/>
</dbReference>
<evidence type="ECO:0000256" key="3">
    <source>
        <dbReference type="ARBA" id="ARBA00022722"/>
    </source>
</evidence>
<dbReference type="GO" id="GO:0006281">
    <property type="term" value="P:DNA repair"/>
    <property type="evidence" value="ECO:0007669"/>
    <property type="project" value="UniProtKB-UniRule"/>
</dbReference>
<protein>
    <recommendedName>
        <fullName evidence="6">Endonuclease V</fullName>
        <ecNumber evidence="6">3.1.21.7</ecNumber>
    </recommendedName>
    <alternativeName>
        <fullName evidence="6">Deoxyinosine 3'endonuclease</fullName>
    </alternativeName>
    <alternativeName>
        <fullName evidence="6">Deoxyribonuclease V</fullName>
        <shortName evidence="6">DNase V</shortName>
    </alternativeName>
</protein>
<dbReference type="GO" id="GO:0016891">
    <property type="term" value="F:RNA endonuclease activity producing 5'-phosphomonoesters, hydrolytic mechanism"/>
    <property type="evidence" value="ECO:0007669"/>
    <property type="project" value="TreeGrafter"/>
</dbReference>
<feature type="binding site" evidence="6">
    <location>
        <position position="83"/>
    </location>
    <ligand>
        <name>Mg(2+)</name>
        <dbReference type="ChEBI" id="CHEBI:18420"/>
    </ligand>
</feature>
<organism evidence="8">
    <name type="scientific">uncultured Rubrobacteraceae bacterium</name>
    <dbReference type="NCBI Taxonomy" id="349277"/>
    <lineage>
        <taxon>Bacteria</taxon>
        <taxon>Bacillati</taxon>
        <taxon>Actinomycetota</taxon>
        <taxon>Rubrobacteria</taxon>
        <taxon>Rubrobacterales</taxon>
        <taxon>Rubrobacteraceae</taxon>
        <taxon>environmental samples</taxon>
    </lineage>
</organism>
<dbReference type="GO" id="GO:0000287">
    <property type="term" value="F:magnesium ion binding"/>
    <property type="evidence" value="ECO:0007669"/>
    <property type="project" value="UniProtKB-UniRule"/>
</dbReference>
<name>A0A6J4R547_9ACTN</name>
<comment type="function">
    <text evidence="6">DNA repair enzyme involved in the repair of deaminated bases. Selectively cleaves double-stranded DNA at the second phosphodiester bond 3' to a deoxyinosine leaving behind the intact lesion on the nicked DNA.</text>
</comment>
<comment type="cofactor">
    <cofactor evidence="6">
        <name>Mg(2+)</name>
        <dbReference type="ChEBI" id="CHEBI:18420"/>
    </cofactor>
</comment>